<sequence>MAYAAQNDLVTRYGQDLLVELTDRGEEPTGEIDADVVAKAISGTDALIDGHLQGRYVLPMSETPPLIRELAEQITIYKLHRYTPSELIKDEHKAALATLEKIAKGTVRLPVAGVEPTTRPGNGVRVTDRERPLTALNLKGFI</sequence>
<organism evidence="1 2">
    <name type="scientific">Leisingera methylohalidivorans DSM 14336</name>
    <dbReference type="NCBI Taxonomy" id="999552"/>
    <lineage>
        <taxon>Bacteria</taxon>
        <taxon>Pseudomonadati</taxon>
        <taxon>Pseudomonadota</taxon>
        <taxon>Alphaproteobacteria</taxon>
        <taxon>Rhodobacterales</taxon>
        <taxon>Roseobacteraceae</taxon>
        <taxon>Leisingera</taxon>
    </lineage>
</organism>
<dbReference type="InterPro" id="IPR009752">
    <property type="entry name" value="Phage_Mu_GpJ"/>
</dbReference>
<proteinExistence type="predicted"/>
<reference evidence="1 2" key="1">
    <citation type="submission" date="2013-09" db="EMBL/GenBank/DDBJ databases">
        <authorList>
            <consortium name="DOE Joint Genome Institute"/>
            <person name="Klenk H.-P."/>
            <person name="Huntemann M."/>
            <person name="Han J."/>
            <person name="Chen A."/>
            <person name="Kyrpides N."/>
            <person name="Mavromatis K."/>
            <person name="Markowitz V."/>
            <person name="Palaniappan K."/>
            <person name="Ivanova N."/>
            <person name="Schaumberg A."/>
            <person name="Pati A."/>
            <person name="Liolios K."/>
            <person name="Nordberg H.P."/>
            <person name="Cantor M.N."/>
            <person name="Hua S.X."/>
            <person name="Woyke T."/>
        </authorList>
    </citation>
    <scope>NUCLEOTIDE SEQUENCE [LARGE SCALE GENOMIC DNA]</scope>
    <source>
        <strain evidence="1 2">DSM 14336</strain>
    </source>
</reference>
<protein>
    <recommendedName>
        <fullName evidence="3">DUF1320 domain-containing protein</fullName>
    </recommendedName>
</protein>
<dbReference type="EMBL" id="CP006773">
    <property type="protein sequence ID" value="AHD01190.1"/>
    <property type="molecule type" value="Genomic_DNA"/>
</dbReference>
<accession>V9VV18</accession>
<evidence type="ECO:0008006" key="3">
    <source>
        <dbReference type="Google" id="ProtNLM"/>
    </source>
</evidence>
<dbReference type="STRING" id="999552.METH_11330"/>
<evidence type="ECO:0000313" key="2">
    <source>
        <dbReference type="Proteomes" id="UP000018780"/>
    </source>
</evidence>
<dbReference type="KEGG" id="lmd:METH_11330"/>
<gene>
    <name evidence="1" type="ORF">METH_11330</name>
</gene>
<name>V9VV18_9RHOB</name>
<dbReference type="PATRIC" id="fig|999552.6.peg.2258"/>
<keyword evidence="2" id="KW-1185">Reference proteome</keyword>
<dbReference type="Proteomes" id="UP000018780">
    <property type="component" value="Chromosome"/>
</dbReference>
<dbReference type="RefSeq" id="WP_024090506.1">
    <property type="nucleotide sequence ID" value="NC_023135.1"/>
</dbReference>
<dbReference type="Pfam" id="PF07030">
    <property type="entry name" value="Phage_Mu_Gp36"/>
    <property type="match status" value="1"/>
</dbReference>
<evidence type="ECO:0000313" key="1">
    <source>
        <dbReference type="EMBL" id="AHD01190.1"/>
    </source>
</evidence>
<dbReference type="OrthoDB" id="9812088at2"/>
<dbReference type="AlphaFoldDB" id="V9VV18"/>
<dbReference type="HOGENOM" id="CLU_112375_1_0_5"/>